<evidence type="ECO:0000256" key="2">
    <source>
        <dbReference type="SAM" id="SignalP"/>
    </source>
</evidence>
<keyword evidence="4" id="KW-1185">Reference proteome</keyword>
<feature type="chain" id="PRO_5047279993" description="Lipoprotein" evidence="2">
    <location>
        <begin position="20"/>
        <end position="161"/>
    </location>
</feature>
<feature type="region of interest" description="Disordered" evidence="1">
    <location>
        <begin position="23"/>
        <end position="52"/>
    </location>
</feature>
<evidence type="ECO:0000313" key="4">
    <source>
        <dbReference type="Proteomes" id="UP001500620"/>
    </source>
</evidence>
<evidence type="ECO:0008006" key="5">
    <source>
        <dbReference type="Google" id="ProtNLM"/>
    </source>
</evidence>
<name>A0ABP8DRF4_9ACTN</name>
<accession>A0ABP8DRF4</accession>
<reference evidence="4" key="1">
    <citation type="journal article" date="2019" name="Int. J. Syst. Evol. Microbiol.">
        <title>The Global Catalogue of Microorganisms (GCM) 10K type strain sequencing project: providing services to taxonomists for standard genome sequencing and annotation.</title>
        <authorList>
            <consortium name="The Broad Institute Genomics Platform"/>
            <consortium name="The Broad Institute Genome Sequencing Center for Infectious Disease"/>
            <person name="Wu L."/>
            <person name="Ma J."/>
        </authorList>
    </citation>
    <scope>NUCLEOTIDE SEQUENCE [LARGE SCALE GENOMIC DNA]</scope>
    <source>
        <strain evidence="4">JCM 17441</strain>
    </source>
</reference>
<dbReference type="PROSITE" id="PS51257">
    <property type="entry name" value="PROKAR_LIPOPROTEIN"/>
    <property type="match status" value="1"/>
</dbReference>
<gene>
    <name evidence="3" type="ORF">GCM10022255_099250</name>
</gene>
<evidence type="ECO:0000256" key="1">
    <source>
        <dbReference type="SAM" id="MobiDB-lite"/>
    </source>
</evidence>
<dbReference type="EMBL" id="BAABAT010000052">
    <property type="protein sequence ID" value="GAA4262477.1"/>
    <property type="molecule type" value="Genomic_DNA"/>
</dbReference>
<organism evidence="3 4">
    <name type="scientific">Dactylosporangium darangshiense</name>
    <dbReference type="NCBI Taxonomy" id="579108"/>
    <lineage>
        <taxon>Bacteria</taxon>
        <taxon>Bacillati</taxon>
        <taxon>Actinomycetota</taxon>
        <taxon>Actinomycetes</taxon>
        <taxon>Micromonosporales</taxon>
        <taxon>Micromonosporaceae</taxon>
        <taxon>Dactylosporangium</taxon>
    </lineage>
</organism>
<proteinExistence type="predicted"/>
<sequence>MRTRLAAAVALTLALVGCARPVASPGAPDPAPRSSSPRALPPGDGAPHNAENNAWKVRAELTDAERAEAEAAAEKIRPALEKVRSGGDLGYLSVRSALLSVGYTADKVTVTGMRDPSVAGAVYAVHAGARSCVIGTVTPATVTAEVMGSAAEFGCLEPYTH</sequence>
<dbReference type="RefSeq" id="WP_345139972.1">
    <property type="nucleotide sequence ID" value="NZ_BAABAT010000052.1"/>
</dbReference>
<keyword evidence="2" id="KW-0732">Signal</keyword>
<feature type="compositionally biased region" description="Low complexity" evidence="1">
    <location>
        <begin position="32"/>
        <end position="43"/>
    </location>
</feature>
<feature type="signal peptide" evidence="2">
    <location>
        <begin position="1"/>
        <end position="19"/>
    </location>
</feature>
<evidence type="ECO:0000313" key="3">
    <source>
        <dbReference type="EMBL" id="GAA4262477.1"/>
    </source>
</evidence>
<protein>
    <recommendedName>
        <fullName evidence="5">Lipoprotein</fullName>
    </recommendedName>
</protein>
<comment type="caution">
    <text evidence="3">The sequence shown here is derived from an EMBL/GenBank/DDBJ whole genome shotgun (WGS) entry which is preliminary data.</text>
</comment>
<dbReference type="Proteomes" id="UP001500620">
    <property type="component" value="Unassembled WGS sequence"/>
</dbReference>